<name>M1I5M8_9CREN</name>
<dbReference type="GeneID" id="58788709"/>
<reference evidence="1 2" key="1">
    <citation type="journal article" date="2012" name="ISME J.">
        <title>Genomic evidence of rapid, global-scale gene flow in a Sulfolobus species.</title>
        <authorList>
            <person name="Mao D."/>
            <person name="Grogan D."/>
        </authorList>
    </citation>
    <scope>NUCLEOTIDE SEQUENCE [LARGE SCALE GENOMIC DNA]</scope>
    <source>
        <strain evidence="1 2">N8</strain>
    </source>
</reference>
<proteinExistence type="predicted"/>
<dbReference type="PATRIC" id="fig|1028566.6.peg.1412"/>
<dbReference type="Proteomes" id="UP000011281">
    <property type="component" value="Chromosome"/>
</dbReference>
<protein>
    <submittedName>
        <fullName evidence="1">Uncharacterized protein</fullName>
    </submittedName>
</protein>
<dbReference type="EMBL" id="CP002817">
    <property type="protein sequence ID" value="AGE71398.1"/>
    <property type="molecule type" value="Genomic_DNA"/>
</dbReference>
<organism evidence="2">
    <name type="scientific">Sulfolobus acidocaldarius N8</name>
    <dbReference type="NCBI Taxonomy" id="1028566"/>
    <lineage>
        <taxon>Archaea</taxon>
        <taxon>Thermoproteota</taxon>
        <taxon>Thermoprotei</taxon>
        <taxon>Sulfolobales</taxon>
        <taxon>Sulfolobaceae</taxon>
        <taxon>Sulfolobus</taxon>
    </lineage>
</organism>
<dbReference type="HOGENOM" id="CLU_191134_1_0_2"/>
<dbReference type="KEGG" id="sacn:SacN8_07170"/>
<dbReference type="AlphaFoldDB" id="M1I5M8"/>
<gene>
    <name evidence="1" type="ORF">SacN8_07170</name>
</gene>
<evidence type="ECO:0000313" key="2">
    <source>
        <dbReference type="Proteomes" id="UP000011281"/>
    </source>
</evidence>
<dbReference type="RefSeq" id="WP_011278301.1">
    <property type="nucleotide sequence ID" value="NC_020246.1"/>
</dbReference>
<sequence>MDFIVEAENTSDGKRLIRYFYRCPACGTRINDELITVSKSENNELLIRISRWLF</sequence>
<accession>M1I5M8</accession>
<evidence type="ECO:0000313" key="1">
    <source>
        <dbReference type="EMBL" id="AGE71398.1"/>
    </source>
</evidence>